<proteinExistence type="inferred from homology"/>
<evidence type="ECO:0000256" key="2">
    <source>
        <dbReference type="ARBA" id="ARBA00022490"/>
    </source>
</evidence>
<keyword evidence="5 6" id="KW-0269">Exonuclease</keyword>
<dbReference type="EC" id="3.1.11.6" evidence="6"/>
<evidence type="ECO:0000256" key="3">
    <source>
        <dbReference type="ARBA" id="ARBA00022722"/>
    </source>
</evidence>
<sequence length="93" mass="10561">MAKKNQPEQAQLEAELNFEEAMNQLEEIVSHLERGEVPLEQAIELFQQGMQLSQLCGRKLSQVERKIEMIVEEDGEAVKRPFHSPEGEGDLLG</sequence>
<evidence type="ECO:0000256" key="1">
    <source>
        <dbReference type="ARBA" id="ARBA00009998"/>
    </source>
</evidence>
<dbReference type="HAMAP" id="MF_00337">
    <property type="entry name" value="Exonuc_7_S"/>
    <property type="match status" value="1"/>
</dbReference>
<dbReference type="PANTHER" id="PTHR34137:SF1">
    <property type="entry name" value="EXODEOXYRIBONUCLEASE 7 SMALL SUBUNIT"/>
    <property type="match status" value="1"/>
</dbReference>
<dbReference type="PANTHER" id="PTHR34137">
    <property type="entry name" value="EXODEOXYRIBONUCLEASE 7 SMALL SUBUNIT"/>
    <property type="match status" value="1"/>
</dbReference>
<comment type="similarity">
    <text evidence="1 6">Belongs to the XseB family.</text>
</comment>
<comment type="subcellular location">
    <subcellularLocation>
        <location evidence="6">Cytoplasm</location>
    </subcellularLocation>
</comment>
<keyword evidence="8" id="KW-1185">Reference proteome</keyword>
<accession>A0A920CGS4</accession>
<comment type="function">
    <text evidence="6">Bidirectionally degrades single-stranded DNA into large acid-insoluble oligonucleotides, which are then degraded further into small acid-soluble oligonucleotides.</text>
</comment>
<comment type="caution">
    <text evidence="7">The sequence shown here is derived from an EMBL/GenBank/DDBJ whole genome shotgun (WGS) entry which is preliminary data.</text>
</comment>
<keyword evidence="4 6" id="KW-0378">Hydrolase</keyword>
<dbReference type="GO" id="GO:0006308">
    <property type="term" value="P:DNA catabolic process"/>
    <property type="evidence" value="ECO:0007669"/>
    <property type="project" value="UniProtKB-UniRule"/>
</dbReference>
<dbReference type="GO" id="GO:0005829">
    <property type="term" value="C:cytosol"/>
    <property type="evidence" value="ECO:0007669"/>
    <property type="project" value="TreeGrafter"/>
</dbReference>
<protein>
    <recommendedName>
        <fullName evidence="6">Exodeoxyribonuclease 7 small subunit</fullName>
        <ecNumber evidence="6">3.1.11.6</ecNumber>
    </recommendedName>
    <alternativeName>
        <fullName evidence="6">Exodeoxyribonuclease VII small subunit</fullName>
        <shortName evidence="6">Exonuclease VII small subunit</shortName>
    </alternativeName>
</protein>
<keyword evidence="2 6" id="KW-0963">Cytoplasm</keyword>
<evidence type="ECO:0000313" key="7">
    <source>
        <dbReference type="EMBL" id="GIO39010.1"/>
    </source>
</evidence>
<dbReference type="Gene3D" id="1.10.287.1040">
    <property type="entry name" value="Exonuclease VII, small subunit"/>
    <property type="match status" value="1"/>
</dbReference>
<dbReference type="InterPro" id="IPR003761">
    <property type="entry name" value="Exonuc_VII_S"/>
</dbReference>
<comment type="subunit">
    <text evidence="6">Heterooligomer composed of large and small subunits.</text>
</comment>
<evidence type="ECO:0000256" key="5">
    <source>
        <dbReference type="ARBA" id="ARBA00022839"/>
    </source>
</evidence>
<evidence type="ECO:0000313" key="8">
    <source>
        <dbReference type="Proteomes" id="UP000681162"/>
    </source>
</evidence>
<dbReference type="Proteomes" id="UP000681162">
    <property type="component" value="Unassembled WGS sequence"/>
</dbReference>
<dbReference type="InterPro" id="IPR037004">
    <property type="entry name" value="Exonuc_VII_ssu_sf"/>
</dbReference>
<evidence type="ECO:0000256" key="4">
    <source>
        <dbReference type="ARBA" id="ARBA00022801"/>
    </source>
</evidence>
<dbReference type="EMBL" id="BORR01000017">
    <property type="protein sequence ID" value="GIO39010.1"/>
    <property type="molecule type" value="Genomic_DNA"/>
</dbReference>
<dbReference type="NCBIfam" id="TIGR01280">
    <property type="entry name" value="xseB"/>
    <property type="match status" value="1"/>
</dbReference>
<dbReference type="GO" id="GO:0008855">
    <property type="term" value="F:exodeoxyribonuclease VII activity"/>
    <property type="evidence" value="ECO:0007669"/>
    <property type="project" value="UniProtKB-UniRule"/>
</dbReference>
<reference evidence="7 8" key="1">
    <citation type="submission" date="2021-03" db="EMBL/GenBank/DDBJ databases">
        <title>Antimicrobial resistance genes in bacteria isolated from Japanese honey, and their potential for conferring macrolide and lincosamide resistance in the American foulbrood pathogen Paenibacillus larvae.</title>
        <authorList>
            <person name="Okamoto M."/>
            <person name="Kumagai M."/>
            <person name="Kanamori H."/>
            <person name="Takamatsu D."/>
        </authorList>
    </citation>
    <scope>NUCLEOTIDE SEQUENCE [LARGE SCALE GENOMIC DNA]</scope>
    <source>
        <strain evidence="7 8">J41TS12</strain>
    </source>
</reference>
<dbReference type="Pfam" id="PF02609">
    <property type="entry name" value="Exonuc_VII_S"/>
    <property type="match status" value="1"/>
</dbReference>
<comment type="catalytic activity">
    <reaction evidence="6">
        <text>Exonucleolytic cleavage in either 5'- to 3'- or 3'- to 5'-direction to yield nucleoside 5'-phosphates.</text>
        <dbReference type="EC" id="3.1.11.6"/>
    </reaction>
</comment>
<organism evidence="7 8">
    <name type="scientific">Paenibacillus antibioticophila</name>
    <dbReference type="NCBI Taxonomy" id="1274374"/>
    <lineage>
        <taxon>Bacteria</taxon>
        <taxon>Bacillati</taxon>
        <taxon>Bacillota</taxon>
        <taxon>Bacilli</taxon>
        <taxon>Bacillales</taxon>
        <taxon>Paenibacillaceae</taxon>
        <taxon>Paenibacillus</taxon>
    </lineage>
</organism>
<dbReference type="SUPFAM" id="SSF116842">
    <property type="entry name" value="XseB-like"/>
    <property type="match status" value="1"/>
</dbReference>
<name>A0A920CGS4_9BACL</name>
<gene>
    <name evidence="6 7" type="primary">xseB</name>
    <name evidence="7" type="ORF">J41TS12_38710</name>
</gene>
<dbReference type="RefSeq" id="WP_212941881.1">
    <property type="nucleotide sequence ID" value="NZ_BORR01000017.1"/>
</dbReference>
<dbReference type="AlphaFoldDB" id="A0A920CGS4"/>
<keyword evidence="3 6" id="KW-0540">Nuclease</keyword>
<dbReference type="GO" id="GO:0009318">
    <property type="term" value="C:exodeoxyribonuclease VII complex"/>
    <property type="evidence" value="ECO:0007669"/>
    <property type="project" value="UniProtKB-UniRule"/>
</dbReference>
<evidence type="ECO:0000256" key="6">
    <source>
        <dbReference type="HAMAP-Rule" id="MF_00337"/>
    </source>
</evidence>